<dbReference type="Pfam" id="PF01084">
    <property type="entry name" value="Ribosomal_S18"/>
    <property type="match status" value="1"/>
</dbReference>
<keyword evidence="4" id="KW-0694">RNA-binding</keyword>
<dbReference type="NCBIfam" id="TIGR00165">
    <property type="entry name" value="S18"/>
    <property type="match status" value="1"/>
</dbReference>
<dbReference type="RefSeq" id="WP_187150139.1">
    <property type="nucleotide sequence ID" value="NZ_LWUJ01000011.1"/>
</dbReference>
<reference evidence="8" key="1">
    <citation type="submission" date="2016-04" db="EMBL/GenBank/DDBJ databases">
        <authorList>
            <person name="Quiroz-Castaneda R.E."/>
            <person name="Martinez-Ocampo F."/>
        </authorList>
    </citation>
    <scope>NUCLEOTIDE SEQUENCE [LARGE SCALE GENOMIC DNA]</scope>
    <source>
        <strain evidence="8">INIFAP01</strain>
    </source>
</reference>
<comment type="similarity">
    <text evidence="1 4 5">Belongs to the bacterial ribosomal protein bS18 family.</text>
</comment>
<dbReference type="Proteomes" id="UP000077623">
    <property type="component" value="Unassembled WGS sequence"/>
</dbReference>
<evidence type="ECO:0000313" key="7">
    <source>
        <dbReference type="EMBL" id="OAL10291.1"/>
    </source>
</evidence>
<dbReference type="HAMAP" id="MF_00270">
    <property type="entry name" value="Ribosomal_bS18"/>
    <property type="match status" value="1"/>
</dbReference>
<dbReference type="PRINTS" id="PR00974">
    <property type="entry name" value="RIBOSOMALS18"/>
</dbReference>
<proteinExistence type="inferred from homology"/>
<keyword evidence="2 4" id="KW-0689">Ribosomal protein</keyword>
<comment type="caution">
    <text evidence="7">The sequence shown here is derived from an EMBL/GenBank/DDBJ whole genome shotgun (WGS) entry which is preliminary data.</text>
</comment>
<dbReference type="GO" id="GO:0070181">
    <property type="term" value="F:small ribosomal subunit rRNA binding"/>
    <property type="evidence" value="ECO:0007669"/>
    <property type="project" value="TreeGrafter"/>
</dbReference>
<dbReference type="GO" id="GO:0022627">
    <property type="term" value="C:cytosolic small ribosomal subunit"/>
    <property type="evidence" value="ECO:0007669"/>
    <property type="project" value="TreeGrafter"/>
</dbReference>
<keyword evidence="3 4" id="KW-0687">Ribonucleoprotein</keyword>
<feature type="region of interest" description="Disordered" evidence="6">
    <location>
        <begin position="1"/>
        <end position="22"/>
    </location>
</feature>
<accession>A0A1A9QE65</accession>
<keyword evidence="8" id="KW-1185">Reference proteome</keyword>
<evidence type="ECO:0000256" key="6">
    <source>
        <dbReference type="SAM" id="MobiDB-lite"/>
    </source>
</evidence>
<sequence>MAEFESNNTEVGTEASLLKKKKRKVKKVCRLCRWGCLHVDYKDVVFLERYLRNNRIITHKITGNCLKHQHQIATAIKRARIVALLPFVGE</sequence>
<dbReference type="AlphaFoldDB" id="A0A1A9QE65"/>
<evidence type="ECO:0000256" key="1">
    <source>
        <dbReference type="ARBA" id="ARBA00005589"/>
    </source>
</evidence>
<dbReference type="GO" id="GO:0003735">
    <property type="term" value="F:structural constituent of ribosome"/>
    <property type="evidence" value="ECO:0007669"/>
    <property type="project" value="InterPro"/>
</dbReference>
<evidence type="ECO:0000256" key="2">
    <source>
        <dbReference type="ARBA" id="ARBA00022980"/>
    </source>
</evidence>
<comment type="subunit">
    <text evidence="4">Part of the 30S ribosomal subunit. Forms a tight heterodimer with protein bS6.</text>
</comment>
<dbReference type="GO" id="GO:0006412">
    <property type="term" value="P:translation"/>
    <property type="evidence" value="ECO:0007669"/>
    <property type="project" value="UniProtKB-UniRule"/>
</dbReference>
<name>A0A1A9QE65_9MOLU</name>
<gene>
    <name evidence="4" type="primary">rpsR</name>
    <name evidence="7" type="ORF">A6V39_02505</name>
</gene>
<dbReference type="PANTHER" id="PTHR13479">
    <property type="entry name" value="30S RIBOSOMAL PROTEIN S18"/>
    <property type="match status" value="1"/>
</dbReference>
<comment type="function">
    <text evidence="4">Binds as a heterodimer with protein bS6 to the central domain of the 16S rRNA, where it helps stabilize the platform of the 30S subunit.</text>
</comment>
<dbReference type="Gene3D" id="4.10.640.10">
    <property type="entry name" value="Ribosomal protein S18"/>
    <property type="match status" value="1"/>
</dbReference>
<dbReference type="InterPro" id="IPR036870">
    <property type="entry name" value="Ribosomal_bS18_sf"/>
</dbReference>
<dbReference type="InterPro" id="IPR001648">
    <property type="entry name" value="Ribosomal_bS18"/>
</dbReference>
<feature type="compositionally biased region" description="Polar residues" evidence="6">
    <location>
        <begin position="1"/>
        <end position="11"/>
    </location>
</feature>
<evidence type="ECO:0000256" key="5">
    <source>
        <dbReference type="RuleBase" id="RU003910"/>
    </source>
</evidence>
<dbReference type="SUPFAM" id="SSF46911">
    <property type="entry name" value="Ribosomal protein S18"/>
    <property type="match status" value="1"/>
</dbReference>
<evidence type="ECO:0000256" key="3">
    <source>
        <dbReference type="ARBA" id="ARBA00023274"/>
    </source>
</evidence>
<keyword evidence="4" id="KW-0699">rRNA-binding</keyword>
<dbReference type="PANTHER" id="PTHR13479:SF40">
    <property type="entry name" value="SMALL RIBOSOMAL SUBUNIT PROTEIN BS18M"/>
    <property type="match status" value="1"/>
</dbReference>
<organism evidence="7 8">
    <name type="scientific">Candidatus Mycoplasma haematobovis</name>
    <dbReference type="NCBI Taxonomy" id="432608"/>
    <lineage>
        <taxon>Bacteria</taxon>
        <taxon>Bacillati</taxon>
        <taxon>Mycoplasmatota</taxon>
        <taxon>Mollicutes</taxon>
        <taxon>Mycoplasmataceae</taxon>
        <taxon>Mycoplasma</taxon>
    </lineage>
</organism>
<protein>
    <recommendedName>
        <fullName evidence="4">Small ribosomal subunit protein bS18</fullName>
    </recommendedName>
</protein>
<dbReference type="EMBL" id="LWUJ01000011">
    <property type="protein sequence ID" value="OAL10291.1"/>
    <property type="molecule type" value="Genomic_DNA"/>
</dbReference>
<evidence type="ECO:0000313" key="8">
    <source>
        <dbReference type="Proteomes" id="UP000077623"/>
    </source>
</evidence>
<evidence type="ECO:0000256" key="4">
    <source>
        <dbReference type="HAMAP-Rule" id="MF_00270"/>
    </source>
</evidence>
<dbReference type="STRING" id="432608.A6V39_02505"/>